<proteinExistence type="predicted"/>
<dbReference type="VEuPathDB" id="FungiDB:BCV72DRAFT_313328"/>
<sequence length="119" mass="13780">MSNQMNNRLTVNDEDVQCMIDNNSAMYFSPQRAKQKRRYELQKHRYIDRLCSAERRFAASDVKGVRPTIFVGDHGLSVGSRTKGLMHYGGHWKPKKYSLYTIVCITNGHNTSQTRILLQ</sequence>
<dbReference type="Proteomes" id="UP000242414">
    <property type="component" value="Unassembled WGS sequence"/>
</dbReference>
<accession>A0A1X0QX06</accession>
<dbReference type="EMBL" id="KV921976">
    <property type="protein sequence ID" value="ORE04272.1"/>
    <property type="molecule type" value="Genomic_DNA"/>
</dbReference>
<gene>
    <name evidence="1" type="ORF">BCV72DRAFT_313328</name>
</gene>
<dbReference type="OrthoDB" id="2264724at2759"/>
<organism evidence="1">
    <name type="scientific">Rhizopus microsporus var. microsporus</name>
    <dbReference type="NCBI Taxonomy" id="86635"/>
    <lineage>
        <taxon>Eukaryota</taxon>
        <taxon>Fungi</taxon>
        <taxon>Fungi incertae sedis</taxon>
        <taxon>Mucoromycota</taxon>
        <taxon>Mucoromycotina</taxon>
        <taxon>Mucoromycetes</taxon>
        <taxon>Mucorales</taxon>
        <taxon>Mucorineae</taxon>
        <taxon>Rhizopodaceae</taxon>
        <taxon>Rhizopus</taxon>
    </lineage>
</organism>
<name>A0A1X0QX06_RHIZD</name>
<dbReference type="AlphaFoldDB" id="A0A1X0QX06"/>
<reference evidence="1" key="1">
    <citation type="journal article" date="2016" name="Proc. Natl. Acad. Sci. U.S.A.">
        <title>Lipid metabolic changes in an early divergent fungus govern the establishment of a mutualistic symbiosis with endobacteria.</title>
        <authorList>
            <person name="Lastovetsky O.A."/>
            <person name="Gaspar M.L."/>
            <person name="Mondo S.J."/>
            <person name="LaButti K.M."/>
            <person name="Sandor L."/>
            <person name="Grigoriev I.V."/>
            <person name="Henry S.A."/>
            <person name="Pawlowska T.E."/>
        </authorList>
    </citation>
    <scope>NUCLEOTIDE SEQUENCE [LARGE SCALE GENOMIC DNA]</scope>
    <source>
        <strain evidence="1">ATCC 52814</strain>
    </source>
</reference>
<protein>
    <submittedName>
        <fullName evidence="1">Uncharacterized protein</fullName>
    </submittedName>
</protein>
<evidence type="ECO:0000313" key="1">
    <source>
        <dbReference type="EMBL" id="ORE04272.1"/>
    </source>
</evidence>